<dbReference type="EMBL" id="CAJHNH020000528">
    <property type="protein sequence ID" value="CAG5118288.1"/>
    <property type="molecule type" value="Genomic_DNA"/>
</dbReference>
<keyword evidence="4" id="KW-1185">Reference proteome</keyword>
<feature type="transmembrane region" description="Helical" evidence="2">
    <location>
        <begin position="27"/>
        <end position="49"/>
    </location>
</feature>
<dbReference type="Proteomes" id="UP000678393">
    <property type="component" value="Unassembled WGS sequence"/>
</dbReference>
<dbReference type="PANTHER" id="PTHR11675:SF126">
    <property type="entry name" value="RICIN B LECTIN DOMAIN-CONTAINING PROTEIN"/>
    <property type="match status" value="1"/>
</dbReference>
<evidence type="ECO:0000256" key="2">
    <source>
        <dbReference type="SAM" id="Phobius"/>
    </source>
</evidence>
<keyword evidence="2" id="KW-0812">Transmembrane</keyword>
<evidence type="ECO:0000256" key="1">
    <source>
        <dbReference type="ARBA" id="ARBA00023157"/>
    </source>
</evidence>
<dbReference type="GO" id="GO:0005794">
    <property type="term" value="C:Golgi apparatus"/>
    <property type="evidence" value="ECO:0007669"/>
    <property type="project" value="TreeGrafter"/>
</dbReference>
<reference evidence="3" key="1">
    <citation type="submission" date="2021-04" db="EMBL/GenBank/DDBJ databases">
        <authorList>
            <consortium name="Molecular Ecology Group"/>
        </authorList>
    </citation>
    <scope>NUCLEOTIDE SEQUENCE</scope>
</reference>
<dbReference type="PANTHER" id="PTHR11675">
    <property type="entry name" value="N-ACETYLGALACTOSAMINYLTRANSFERASE"/>
    <property type="match status" value="1"/>
</dbReference>
<evidence type="ECO:0000313" key="4">
    <source>
        <dbReference type="Proteomes" id="UP000678393"/>
    </source>
</evidence>
<dbReference type="AlphaFoldDB" id="A0A8S3YPA7"/>
<accession>A0A8S3YPA7</accession>
<keyword evidence="2" id="KW-0472">Membrane</keyword>
<feature type="non-terminal residue" evidence="3">
    <location>
        <position position="172"/>
    </location>
</feature>
<organism evidence="3 4">
    <name type="scientific">Candidula unifasciata</name>
    <dbReference type="NCBI Taxonomy" id="100452"/>
    <lineage>
        <taxon>Eukaryota</taxon>
        <taxon>Metazoa</taxon>
        <taxon>Spiralia</taxon>
        <taxon>Lophotrochozoa</taxon>
        <taxon>Mollusca</taxon>
        <taxon>Gastropoda</taxon>
        <taxon>Heterobranchia</taxon>
        <taxon>Euthyneura</taxon>
        <taxon>Panpulmonata</taxon>
        <taxon>Eupulmonata</taxon>
        <taxon>Stylommatophora</taxon>
        <taxon>Helicina</taxon>
        <taxon>Helicoidea</taxon>
        <taxon>Geomitridae</taxon>
        <taxon>Candidula</taxon>
    </lineage>
</organism>
<keyword evidence="1" id="KW-1015">Disulfide bond</keyword>
<protein>
    <submittedName>
        <fullName evidence="3">Uncharacterized protein</fullName>
    </submittedName>
</protein>
<dbReference type="GO" id="GO:0004653">
    <property type="term" value="F:polypeptide N-acetylgalactosaminyltransferase activity"/>
    <property type="evidence" value="ECO:0007669"/>
    <property type="project" value="TreeGrafter"/>
</dbReference>
<dbReference type="SUPFAM" id="SSF53448">
    <property type="entry name" value="Nucleotide-diphospho-sugar transferases"/>
    <property type="match status" value="1"/>
</dbReference>
<dbReference type="GO" id="GO:0006493">
    <property type="term" value="P:protein O-linked glycosylation"/>
    <property type="evidence" value="ECO:0007669"/>
    <property type="project" value="TreeGrafter"/>
</dbReference>
<feature type="non-terminal residue" evidence="3">
    <location>
        <position position="1"/>
    </location>
</feature>
<dbReference type="Gene3D" id="3.90.550.10">
    <property type="entry name" value="Spore Coat Polysaccharide Biosynthesis Protein SpsA, Chain A"/>
    <property type="match status" value="1"/>
</dbReference>
<comment type="caution">
    <text evidence="3">The sequence shown here is derived from an EMBL/GenBank/DDBJ whole genome shotgun (WGS) entry which is preliminary data.</text>
</comment>
<proteinExistence type="predicted"/>
<gene>
    <name evidence="3" type="ORF">CUNI_LOCUS3846</name>
</gene>
<dbReference type="OrthoDB" id="6595981at2759"/>
<name>A0A8S3YPA7_9EUPU</name>
<keyword evidence="2" id="KW-1133">Transmembrane helix</keyword>
<evidence type="ECO:0000313" key="3">
    <source>
        <dbReference type="EMBL" id="CAG5118288.1"/>
    </source>
</evidence>
<dbReference type="InterPro" id="IPR029044">
    <property type="entry name" value="Nucleotide-diphossugar_trans"/>
</dbReference>
<sequence length="172" mass="20220">MPCMRRRVRRKMDVLENFGMSGRTFKLVYYGNIMLWGLLVTFLVIFIILELVKDSAHSRSVDSQATADYYKLLVPDMREILLWGYQGRGVKVNVTGLFPGHLEEYEDGFMKYNLNKYLSDRISMRRPLPDVRDVECRQVTYDLHDLPKVSVVVVFRNEPRTTLLRMLYSVVD</sequence>